<evidence type="ECO:0000313" key="1">
    <source>
        <dbReference type="EMBL" id="KAJ9086834.1"/>
    </source>
</evidence>
<dbReference type="Proteomes" id="UP001165960">
    <property type="component" value="Unassembled WGS sequence"/>
</dbReference>
<comment type="caution">
    <text evidence="1">The sequence shown here is derived from an EMBL/GenBank/DDBJ whole genome shotgun (WGS) entry which is preliminary data.</text>
</comment>
<dbReference type="EMBL" id="QTSX02000661">
    <property type="protein sequence ID" value="KAJ9086834.1"/>
    <property type="molecule type" value="Genomic_DNA"/>
</dbReference>
<reference evidence="1" key="1">
    <citation type="submission" date="2022-04" db="EMBL/GenBank/DDBJ databases">
        <title>Genome of the entomopathogenic fungus Entomophthora muscae.</title>
        <authorList>
            <person name="Elya C."/>
            <person name="Lovett B.R."/>
            <person name="Lee E."/>
            <person name="Macias A.M."/>
            <person name="Hajek A.E."/>
            <person name="De Bivort B.L."/>
            <person name="Kasson M.T."/>
            <person name="De Fine Licht H.H."/>
            <person name="Stajich J.E."/>
        </authorList>
    </citation>
    <scope>NUCLEOTIDE SEQUENCE</scope>
    <source>
        <strain evidence="1">Berkeley</strain>
    </source>
</reference>
<proteinExistence type="predicted"/>
<sequence length="396" mass="44438">MECRVLHRLYATKPLRPISAKLGAEIQSVWVISDGILGNEMRSFALAGAIRNDFCVKPIAWLPILFQKFIVDLSFTKYGKKFLNPTTPWYLSQLEKDKSITSLPFPDLIISCGEKTVLPSLHLRKLAKKTDFVHIGHPGIPFVSFNSVVLQRHEIFKLAHLGPALSQQKGVVITQLALSKLTPEILKDYQTKAHKILGDTFTSKDPHSPIIGILIGNLSPEFSFLSQHAKKLAEELELLVTKFKARVLINYSPRAPAFFKDQIDPVAKRLQEQGFPIKNIPENNQEAYLSALATSSYLVVPLGSVNLLSEAILTRKPVYIVGQEQSKGSLNILGQRAITNGWTRRFRVSPRYRPPGDPLSYIGEHPDFTPISTYPSMLHKAKAELIDLLNEQKEDK</sequence>
<keyword evidence="2" id="KW-1185">Reference proteome</keyword>
<organism evidence="1 2">
    <name type="scientific">Entomophthora muscae</name>
    <dbReference type="NCBI Taxonomy" id="34485"/>
    <lineage>
        <taxon>Eukaryota</taxon>
        <taxon>Fungi</taxon>
        <taxon>Fungi incertae sedis</taxon>
        <taxon>Zoopagomycota</taxon>
        <taxon>Entomophthoromycotina</taxon>
        <taxon>Entomophthoromycetes</taxon>
        <taxon>Entomophthorales</taxon>
        <taxon>Entomophthoraceae</taxon>
        <taxon>Entomophthora</taxon>
    </lineage>
</organism>
<protein>
    <submittedName>
        <fullName evidence="1">Uncharacterized protein</fullName>
    </submittedName>
</protein>
<gene>
    <name evidence="1" type="ORF">DSO57_1039444</name>
</gene>
<name>A0ACC2UJ58_9FUNG</name>
<evidence type="ECO:0000313" key="2">
    <source>
        <dbReference type="Proteomes" id="UP001165960"/>
    </source>
</evidence>
<accession>A0ACC2UJ58</accession>